<keyword evidence="2" id="KW-0813">Transport</keyword>
<keyword evidence="9 14" id="KW-0408">Iron</keyword>
<dbReference type="SMART" id="SM01117">
    <property type="entry name" value="Cyt-b5"/>
    <property type="match status" value="1"/>
</dbReference>
<feature type="domain" description="Cytochrome b5 heme-binding" evidence="15">
    <location>
        <begin position="18"/>
        <end position="94"/>
    </location>
</feature>
<evidence type="ECO:0000256" key="8">
    <source>
        <dbReference type="ARBA" id="ARBA00022982"/>
    </source>
</evidence>
<dbReference type="InterPro" id="IPR018506">
    <property type="entry name" value="Cyt_B5_heme-BS"/>
</dbReference>
<dbReference type="PROSITE" id="PS00191">
    <property type="entry name" value="CYTOCHROME_B5_1"/>
    <property type="match status" value="1"/>
</dbReference>
<dbReference type="PANTHER" id="PTHR19359">
    <property type="entry name" value="CYTOCHROME B5"/>
    <property type="match status" value="1"/>
</dbReference>
<dbReference type="InterPro" id="IPR001199">
    <property type="entry name" value="Cyt_B5-like_heme/steroid-bd"/>
</dbReference>
<keyword evidence="6" id="KW-0256">Endoplasmic reticulum</keyword>
<dbReference type="OrthoDB" id="260519at2759"/>
<dbReference type="GO" id="GO:0005789">
    <property type="term" value="C:endoplasmic reticulum membrane"/>
    <property type="evidence" value="ECO:0007669"/>
    <property type="project" value="UniProtKB-SubCell"/>
</dbReference>
<dbReference type="RefSeq" id="XP_011636429.1">
    <property type="nucleotide sequence ID" value="XM_011638127.2"/>
</dbReference>
<dbReference type="GO" id="GO:0046872">
    <property type="term" value="F:metal ion binding"/>
    <property type="evidence" value="ECO:0007669"/>
    <property type="project" value="UniProtKB-UniRule"/>
</dbReference>
<evidence type="ECO:0000313" key="16">
    <source>
        <dbReference type="Proteomes" id="UP000504615"/>
    </source>
</evidence>
<keyword evidence="3 14" id="KW-0349">Heme</keyword>
<reference evidence="17" key="1">
    <citation type="submission" date="2025-08" db="UniProtKB">
        <authorList>
            <consortium name="RefSeq"/>
        </authorList>
    </citation>
    <scope>IDENTIFICATION</scope>
</reference>
<evidence type="ECO:0000259" key="15">
    <source>
        <dbReference type="PROSITE" id="PS50255"/>
    </source>
</evidence>
<keyword evidence="10 14" id="KW-0472">Membrane</keyword>
<dbReference type="InterPro" id="IPR036400">
    <property type="entry name" value="Cyt_B5-like_heme/steroid_sf"/>
</dbReference>
<evidence type="ECO:0000256" key="12">
    <source>
        <dbReference type="ARBA" id="ARBA00038168"/>
    </source>
</evidence>
<evidence type="ECO:0000256" key="1">
    <source>
        <dbReference type="ARBA" id="ARBA00004131"/>
    </source>
</evidence>
<dbReference type="CTD" id="35688"/>
<sequence>MASKDVKDDTTTAAAKTERLFTRAEVAKHAGSKETWIIIHNNVYDVTTFLNEHPGGEEVLLEQNGQDATEPFEDIGHSSDARTLMESYKIGELIEEERTKDSEKRARDWSNGNAEEDNASSWWSWLIPIALGVLATIVYRNFISAH</sequence>
<organism evidence="16 17">
    <name type="scientific">Pogonomyrmex barbatus</name>
    <name type="common">red harvester ant</name>
    <dbReference type="NCBI Taxonomy" id="144034"/>
    <lineage>
        <taxon>Eukaryota</taxon>
        <taxon>Metazoa</taxon>
        <taxon>Ecdysozoa</taxon>
        <taxon>Arthropoda</taxon>
        <taxon>Hexapoda</taxon>
        <taxon>Insecta</taxon>
        <taxon>Pterygota</taxon>
        <taxon>Neoptera</taxon>
        <taxon>Endopterygota</taxon>
        <taxon>Hymenoptera</taxon>
        <taxon>Apocrita</taxon>
        <taxon>Aculeata</taxon>
        <taxon>Formicoidea</taxon>
        <taxon>Formicidae</taxon>
        <taxon>Myrmicinae</taxon>
        <taxon>Pogonomyrmex</taxon>
    </lineage>
</organism>
<dbReference type="GeneID" id="105426747"/>
<evidence type="ECO:0000256" key="14">
    <source>
        <dbReference type="RuleBase" id="RU362121"/>
    </source>
</evidence>
<evidence type="ECO:0000256" key="11">
    <source>
        <dbReference type="ARBA" id="ARBA00037877"/>
    </source>
</evidence>
<protein>
    <recommendedName>
        <fullName evidence="13">Cytochrome b5</fullName>
    </recommendedName>
</protein>
<comment type="subcellular location">
    <subcellularLocation>
        <location evidence="1">Endoplasmic reticulum membrane</location>
        <topology evidence="1">Single-pass membrane protein</topology>
        <orientation evidence="1">Cytoplasmic side</orientation>
    </subcellularLocation>
    <subcellularLocation>
        <location evidence="11">Microsome membrane</location>
        <topology evidence="11">Single-pass membrane protein</topology>
        <orientation evidence="11">Cytoplasmic side</orientation>
    </subcellularLocation>
</comment>
<dbReference type="SUPFAM" id="SSF55856">
    <property type="entry name" value="Cytochrome b5-like heme/steroid binding domain"/>
    <property type="match status" value="1"/>
</dbReference>
<evidence type="ECO:0000256" key="6">
    <source>
        <dbReference type="ARBA" id="ARBA00022824"/>
    </source>
</evidence>
<dbReference type="Gene3D" id="3.10.120.10">
    <property type="entry name" value="Cytochrome b5-like heme/steroid binding domain"/>
    <property type="match status" value="1"/>
</dbReference>
<proteinExistence type="inferred from homology"/>
<name>A0A6I9WBW7_9HYME</name>
<evidence type="ECO:0000256" key="2">
    <source>
        <dbReference type="ARBA" id="ARBA00022448"/>
    </source>
</evidence>
<keyword evidence="14" id="KW-1133">Transmembrane helix</keyword>
<keyword evidence="7" id="KW-0492">Microsome</keyword>
<feature type="transmembrane region" description="Helical" evidence="14">
    <location>
        <begin position="122"/>
        <end position="142"/>
    </location>
</feature>
<dbReference type="KEGG" id="pbar:105426747"/>
<dbReference type="GO" id="GO:0020037">
    <property type="term" value="F:heme binding"/>
    <property type="evidence" value="ECO:0007669"/>
    <property type="project" value="UniProtKB-UniRule"/>
</dbReference>
<evidence type="ECO:0000256" key="13">
    <source>
        <dbReference type="ARBA" id="ARBA00039806"/>
    </source>
</evidence>
<dbReference type="AlphaFoldDB" id="A0A6I9WBW7"/>
<evidence type="ECO:0000256" key="4">
    <source>
        <dbReference type="ARBA" id="ARBA00022692"/>
    </source>
</evidence>
<dbReference type="FunFam" id="3.10.120.10:FF:000002">
    <property type="entry name" value="Cytochrome b5 type B"/>
    <property type="match status" value="1"/>
</dbReference>
<dbReference type="PANTHER" id="PTHR19359:SF150">
    <property type="entry name" value="CYTOCHROME B5"/>
    <property type="match status" value="1"/>
</dbReference>
<dbReference type="InterPro" id="IPR050668">
    <property type="entry name" value="Cytochrome_b5"/>
</dbReference>
<evidence type="ECO:0000256" key="7">
    <source>
        <dbReference type="ARBA" id="ARBA00022848"/>
    </source>
</evidence>
<evidence type="ECO:0000256" key="9">
    <source>
        <dbReference type="ARBA" id="ARBA00023004"/>
    </source>
</evidence>
<dbReference type="PRINTS" id="PR00363">
    <property type="entry name" value="CYTOCHROMEB5"/>
</dbReference>
<dbReference type="Proteomes" id="UP000504615">
    <property type="component" value="Unplaced"/>
</dbReference>
<comment type="similarity">
    <text evidence="12 14">Belongs to the cytochrome b5 family.</text>
</comment>
<keyword evidence="16" id="KW-1185">Reference proteome</keyword>
<keyword evidence="5 14" id="KW-0479">Metal-binding</keyword>
<evidence type="ECO:0000256" key="10">
    <source>
        <dbReference type="ARBA" id="ARBA00023136"/>
    </source>
</evidence>
<keyword evidence="4 14" id="KW-0812">Transmembrane</keyword>
<gene>
    <name evidence="17" type="primary">LOC105426747</name>
</gene>
<evidence type="ECO:0000313" key="17">
    <source>
        <dbReference type="RefSeq" id="XP_011636429.1"/>
    </source>
</evidence>
<evidence type="ECO:0000256" key="5">
    <source>
        <dbReference type="ARBA" id="ARBA00022723"/>
    </source>
</evidence>
<evidence type="ECO:0000256" key="3">
    <source>
        <dbReference type="ARBA" id="ARBA00022617"/>
    </source>
</evidence>
<dbReference type="Pfam" id="PF00173">
    <property type="entry name" value="Cyt-b5"/>
    <property type="match status" value="1"/>
</dbReference>
<accession>A0A6I9WBW7</accession>
<keyword evidence="8" id="KW-0249">Electron transport</keyword>
<dbReference type="PROSITE" id="PS50255">
    <property type="entry name" value="CYTOCHROME_B5_2"/>
    <property type="match status" value="1"/>
</dbReference>